<evidence type="ECO:0000256" key="1">
    <source>
        <dbReference type="SAM" id="MobiDB-lite"/>
    </source>
</evidence>
<feature type="region of interest" description="Disordered" evidence="1">
    <location>
        <begin position="94"/>
        <end position="125"/>
    </location>
</feature>
<name>A0A0E0JG69_ORYPU</name>
<dbReference type="Proteomes" id="UP000026962">
    <property type="component" value="Chromosome 1"/>
</dbReference>
<dbReference type="HOGENOM" id="CLU_536808_0_0_1"/>
<dbReference type="AlphaFoldDB" id="A0A0E0JG69"/>
<accession>A0A0E0JG69</accession>
<evidence type="ECO:0000313" key="3">
    <source>
        <dbReference type="Proteomes" id="UP000026962"/>
    </source>
</evidence>
<evidence type="ECO:0000313" key="2">
    <source>
        <dbReference type="EnsemblPlants" id="OPUNC01G08740.1"/>
    </source>
</evidence>
<proteinExistence type="predicted"/>
<protein>
    <submittedName>
        <fullName evidence="2">Uncharacterized protein</fullName>
    </submittedName>
</protein>
<organism evidence="2">
    <name type="scientific">Oryza punctata</name>
    <name type="common">Red rice</name>
    <dbReference type="NCBI Taxonomy" id="4537"/>
    <lineage>
        <taxon>Eukaryota</taxon>
        <taxon>Viridiplantae</taxon>
        <taxon>Streptophyta</taxon>
        <taxon>Embryophyta</taxon>
        <taxon>Tracheophyta</taxon>
        <taxon>Spermatophyta</taxon>
        <taxon>Magnoliopsida</taxon>
        <taxon>Liliopsida</taxon>
        <taxon>Poales</taxon>
        <taxon>Poaceae</taxon>
        <taxon>BOP clade</taxon>
        <taxon>Oryzoideae</taxon>
        <taxon>Oryzeae</taxon>
        <taxon>Oryzinae</taxon>
        <taxon>Oryza</taxon>
    </lineage>
</organism>
<dbReference type="Gramene" id="OPUNC01G08740.1">
    <property type="protein sequence ID" value="OPUNC01G08740.1"/>
    <property type="gene ID" value="OPUNC01G08740"/>
</dbReference>
<keyword evidence="3" id="KW-1185">Reference proteome</keyword>
<reference evidence="2" key="2">
    <citation type="submission" date="2018-05" db="EMBL/GenBank/DDBJ databases">
        <title>OpunRS2 (Oryza punctata Reference Sequence Version 2).</title>
        <authorList>
            <person name="Zhang J."/>
            <person name="Kudrna D."/>
            <person name="Lee S."/>
            <person name="Talag J."/>
            <person name="Welchert J."/>
            <person name="Wing R.A."/>
        </authorList>
    </citation>
    <scope>NUCLEOTIDE SEQUENCE [LARGE SCALE GENOMIC DNA]</scope>
</reference>
<reference evidence="2" key="1">
    <citation type="submission" date="2015-04" db="UniProtKB">
        <authorList>
            <consortium name="EnsemblPlants"/>
        </authorList>
    </citation>
    <scope>IDENTIFICATION</scope>
</reference>
<sequence>MAPPPPPPSTSWVILSREVRACGDGGGLLLPEGADLSLELAAPPRVAKLAVSRRISPAKVDSSARRKSTFVIAIDPSGFSPGSCALRPWTRAAARASAPPTGKADDAERRAAHARGKAPSSTCIPAVDGARRRSRAASCSYSSKVGESSTCSRAPRLGKRSFQQMVEGSLSWCRTTFADLSLVERKAKVSSGLFDEEEEEEEGDFFYCVARECRAVVEEDHPNQAVGHETLRVKLVRGRGNYLVVIGDKPWSWFFGGMESIPVEKGKGKLVPLRPRSGRRCTACADVLVASESALFCTFQCRVRSGEAAGHRWAQNLLLEEFAVLCGRFDRVCGVFPAESFCGSCCGSHHSCAPGTAASKNSRFTTGRVVDSDGRTVVRHVSDPDGGRCRGICMICNGDVASADHACLRSLQLVAEEAAAFSNERHSRDAFCFDCAGGFSSVVCDHHRGHTWLHVCLHDGHHGVLLPEDIASSWILTGLDAVQYHQVIASSRSVDQGQPDAVSVSPGC</sequence>
<dbReference type="EnsemblPlants" id="OPUNC01G08740.1">
    <property type="protein sequence ID" value="OPUNC01G08740.1"/>
    <property type="gene ID" value="OPUNC01G08740"/>
</dbReference>